<evidence type="ECO:0000313" key="4">
    <source>
        <dbReference type="Proteomes" id="UP000572817"/>
    </source>
</evidence>
<feature type="compositionally biased region" description="Low complexity" evidence="1">
    <location>
        <begin position="223"/>
        <end position="236"/>
    </location>
</feature>
<sequence length="312" mass="33864">MSSTRPAAVLAVCVLTATVSADRPVPGAGGSVKVVNYCRDPVRLNSVGDSAGETFIIPHREHWREQYKMKDAGGGPSIKISQEGTSILQLEYTIAGPRIFYDLSYVNCWNQKTKSGESCPFWHQSFVLESPSHSIPCTTGQECPYPYRCPRDDNSSLAIINGPPVSTLEDANQDLTLHLCPCEHDRSSDACKLARQPGRPLIGDHSQRMLLRDTCPEYGDDVAPAGPFASPASGPSNEHYASEPTPKAPGTPEDWIRDDVSDPPAPVHHGVTVPELYPPESLDGPPTTLQILYAQPTSSLYGENLYGRGTSY</sequence>
<name>A0A8H4IUF7_9PEZI</name>
<dbReference type="PANTHER" id="PTHR36195">
    <property type="entry name" value="DOMAIN PROTEIN, PUTATIVE (AFU_ORTHOLOGUE AFUA_5G01990)-RELATED-RELATED"/>
    <property type="match status" value="1"/>
</dbReference>
<dbReference type="AlphaFoldDB" id="A0A8H4IUF7"/>
<comment type="caution">
    <text evidence="3">The sequence shown here is derived from an EMBL/GenBank/DDBJ whole genome shotgun (WGS) entry which is preliminary data.</text>
</comment>
<dbReference type="Pfam" id="PF04681">
    <property type="entry name" value="Bys1"/>
    <property type="match status" value="1"/>
</dbReference>
<dbReference type="Proteomes" id="UP000572817">
    <property type="component" value="Unassembled WGS sequence"/>
</dbReference>
<keyword evidence="4" id="KW-1185">Reference proteome</keyword>
<keyword evidence="2" id="KW-0732">Signal</keyword>
<evidence type="ECO:0000313" key="3">
    <source>
        <dbReference type="EMBL" id="KAF4306559.1"/>
    </source>
</evidence>
<feature type="region of interest" description="Disordered" evidence="1">
    <location>
        <begin position="221"/>
        <end position="281"/>
    </location>
</feature>
<dbReference type="InterPro" id="IPR006771">
    <property type="entry name" value="CetA-like"/>
</dbReference>
<evidence type="ECO:0000256" key="2">
    <source>
        <dbReference type="SAM" id="SignalP"/>
    </source>
</evidence>
<proteinExistence type="predicted"/>
<organism evidence="3 4">
    <name type="scientific">Botryosphaeria dothidea</name>
    <dbReference type="NCBI Taxonomy" id="55169"/>
    <lineage>
        <taxon>Eukaryota</taxon>
        <taxon>Fungi</taxon>
        <taxon>Dikarya</taxon>
        <taxon>Ascomycota</taxon>
        <taxon>Pezizomycotina</taxon>
        <taxon>Dothideomycetes</taxon>
        <taxon>Dothideomycetes incertae sedis</taxon>
        <taxon>Botryosphaeriales</taxon>
        <taxon>Botryosphaeriaceae</taxon>
        <taxon>Botryosphaeria</taxon>
    </lineage>
</organism>
<reference evidence="3" key="1">
    <citation type="submission" date="2020-04" db="EMBL/GenBank/DDBJ databases">
        <title>Genome Assembly and Annotation of Botryosphaeria dothidea sdau 11-99, a Latent Pathogen of Apple Fruit Ring Rot in China.</title>
        <authorList>
            <person name="Yu C."/>
            <person name="Diao Y."/>
            <person name="Lu Q."/>
            <person name="Zhao J."/>
            <person name="Cui S."/>
            <person name="Peng C."/>
            <person name="He B."/>
            <person name="Liu H."/>
        </authorList>
    </citation>
    <scope>NUCLEOTIDE SEQUENCE [LARGE SCALE GENOMIC DNA]</scope>
    <source>
        <strain evidence="3">Sdau11-99</strain>
    </source>
</reference>
<accession>A0A8H4IUF7</accession>
<feature type="signal peptide" evidence="2">
    <location>
        <begin position="1"/>
        <end position="21"/>
    </location>
</feature>
<gene>
    <name evidence="3" type="ORF">GTA08_BOTSDO05706</name>
</gene>
<feature type="chain" id="PRO_5034039331" evidence="2">
    <location>
        <begin position="22"/>
        <end position="312"/>
    </location>
</feature>
<evidence type="ECO:0000256" key="1">
    <source>
        <dbReference type="SAM" id="MobiDB-lite"/>
    </source>
</evidence>
<dbReference type="EMBL" id="WWBZ02000033">
    <property type="protein sequence ID" value="KAF4306559.1"/>
    <property type="molecule type" value="Genomic_DNA"/>
</dbReference>
<dbReference type="OrthoDB" id="5144514at2759"/>
<protein>
    <submittedName>
        <fullName evidence="3">Antigenic thaumatin domain-containing protein</fullName>
    </submittedName>
</protein>